<comment type="caution">
    <text evidence="7">The sequence shown here is derived from an EMBL/GenBank/DDBJ whole genome shotgun (WGS) entry which is preliminary data.</text>
</comment>
<keyword evidence="3 5" id="KW-0732">Signal</keyword>
<dbReference type="Proteomes" id="UP000256869">
    <property type="component" value="Unassembled WGS sequence"/>
</dbReference>
<dbReference type="EMBL" id="QRDY01000016">
    <property type="protein sequence ID" value="RED55752.1"/>
    <property type="molecule type" value="Genomic_DNA"/>
</dbReference>
<comment type="subcellular location">
    <subcellularLocation>
        <location evidence="1">Cell membrane</location>
        <topology evidence="1">Lipid-anchor</topology>
    </subcellularLocation>
</comment>
<dbReference type="PROSITE" id="PS51257">
    <property type="entry name" value="PROKAR_LIPOPROTEIN"/>
    <property type="match status" value="1"/>
</dbReference>
<dbReference type="CDD" id="cd08515">
    <property type="entry name" value="PBP2_NikA_DppA_OppA_like_10"/>
    <property type="match status" value="1"/>
</dbReference>
<keyword evidence="8" id="KW-1185">Reference proteome</keyword>
<sequence length="527" mass="59282">MKKSSRLLLLSLILCFVVSACSNPSTTSNATNASSESSTNEASDTSETAGSKELDILKIGVAELPKHMDPSRDVGNASIRIQYNIFETLLLADQKDNFSLKPMLATEWKRIDDFTLEVTLRKGVKFHNGDEMTAKDVVFSFKRLHEDLQGLELAASLLSVVKEVQQVDDYKVRIITNAIDPILEQRIASSWGSWIVPADYITEVGNEAFAAKPIGTGPYKVVSYSPEKVVLERFDDYWGEKPAAKTIEYDYYPETSARMTALVTGEVDMITQLPLDQVPTVEANNDLSVKGLTLSNMHVLVYNTKSGPLADKKLRQALSLSIDRQMLADTLWQGKAIVPKGHQFMEFGDNYIDDYPTAEYNLEKAKQLLAESSYKGELIEYELKPNYYTFGSEAAEAIVDMWKQIGINAKVKFTEKVERQSVSNWSNTMRFPDPSGGLWLLWGPDAKDSTWPDMSQDYIQTGTELSSILDPAKRKDLARKLMTIWDEEAPGTVLYYPYESWGVRKGLDWTPYSSQAMDFRADNFKVQ</sequence>
<dbReference type="PIRSF" id="PIRSF002741">
    <property type="entry name" value="MppA"/>
    <property type="match status" value="1"/>
</dbReference>
<evidence type="ECO:0000256" key="4">
    <source>
        <dbReference type="SAM" id="MobiDB-lite"/>
    </source>
</evidence>
<dbReference type="InterPro" id="IPR030678">
    <property type="entry name" value="Peptide/Ni-bd"/>
</dbReference>
<accession>A0A3D9I1U9</accession>
<dbReference type="GO" id="GO:0015833">
    <property type="term" value="P:peptide transport"/>
    <property type="evidence" value="ECO:0007669"/>
    <property type="project" value="TreeGrafter"/>
</dbReference>
<evidence type="ECO:0000256" key="5">
    <source>
        <dbReference type="SAM" id="SignalP"/>
    </source>
</evidence>
<evidence type="ECO:0000313" key="8">
    <source>
        <dbReference type="Proteomes" id="UP000256869"/>
    </source>
</evidence>
<dbReference type="InterPro" id="IPR000914">
    <property type="entry name" value="SBP_5_dom"/>
</dbReference>
<evidence type="ECO:0000259" key="6">
    <source>
        <dbReference type="Pfam" id="PF00496"/>
    </source>
</evidence>
<evidence type="ECO:0000313" key="7">
    <source>
        <dbReference type="EMBL" id="RED55752.1"/>
    </source>
</evidence>
<dbReference type="RefSeq" id="WP_181907550.1">
    <property type="nucleotide sequence ID" value="NZ_QRDY01000016.1"/>
</dbReference>
<comment type="similarity">
    <text evidence="2">Belongs to the bacterial solute-binding protein 5 family.</text>
</comment>
<dbReference type="GO" id="GO:0043190">
    <property type="term" value="C:ATP-binding cassette (ABC) transporter complex"/>
    <property type="evidence" value="ECO:0007669"/>
    <property type="project" value="InterPro"/>
</dbReference>
<evidence type="ECO:0000256" key="3">
    <source>
        <dbReference type="ARBA" id="ARBA00022729"/>
    </source>
</evidence>
<evidence type="ECO:0000256" key="2">
    <source>
        <dbReference type="ARBA" id="ARBA00005695"/>
    </source>
</evidence>
<dbReference type="PANTHER" id="PTHR30290:SF38">
    <property type="entry name" value="D,D-DIPEPTIDE-BINDING PERIPLASMIC PROTEIN DDPA-RELATED"/>
    <property type="match status" value="1"/>
</dbReference>
<dbReference type="Gene3D" id="3.90.76.10">
    <property type="entry name" value="Dipeptide-binding Protein, Domain 1"/>
    <property type="match status" value="1"/>
</dbReference>
<protein>
    <submittedName>
        <fullName evidence="7">Peptide/nickel transport system substrate-binding protein</fullName>
    </submittedName>
</protein>
<feature type="chain" id="PRO_5039296418" evidence="5">
    <location>
        <begin position="21"/>
        <end position="527"/>
    </location>
</feature>
<dbReference type="PROSITE" id="PS01040">
    <property type="entry name" value="SBP_BACTERIAL_5"/>
    <property type="match status" value="1"/>
</dbReference>
<dbReference type="AlphaFoldDB" id="A0A3D9I1U9"/>
<feature type="signal peptide" evidence="5">
    <location>
        <begin position="1"/>
        <end position="20"/>
    </location>
</feature>
<dbReference type="SUPFAM" id="SSF53850">
    <property type="entry name" value="Periplasmic binding protein-like II"/>
    <property type="match status" value="1"/>
</dbReference>
<dbReference type="InterPro" id="IPR023765">
    <property type="entry name" value="SBP_5_CS"/>
</dbReference>
<dbReference type="GO" id="GO:0042597">
    <property type="term" value="C:periplasmic space"/>
    <property type="evidence" value="ECO:0007669"/>
    <property type="project" value="UniProtKB-ARBA"/>
</dbReference>
<dbReference type="Gene3D" id="3.40.190.10">
    <property type="entry name" value="Periplasmic binding protein-like II"/>
    <property type="match status" value="1"/>
</dbReference>
<evidence type="ECO:0000256" key="1">
    <source>
        <dbReference type="ARBA" id="ARBA00004193"/>
    </source>
</evidence>
<reference evidence="7 8" key="1">
    <citation type="submission" date="2018-07" db="EMBL/GenBank/DDBJ databases">
        <title>Genomic Encyclopedia of Type Strains, Phase III (KMG-III): the genomes of soil and plant-associated and newly described type strains.</title>
        <authorList>
            <person name="Whitman W."/>
        </authorList>
    </citation>
    <scope>NUCLEOTIDE SEQUENCE [LARGE SCALE GENOMIC DNA]</scope>
    <source>
        <strain evidence="7 8">CECT 8236</strain>
    </source>
</reference>
<organism evidence="7 8">
    <name type="scientific">Cohnella lupini</name>
    <dbReference type="NCBI Taxonomy" id="1294267"/>
    <lineage>
        <taxon>Bacteria</taxon>
        <taxon>Bacillati</taxon>
        <taxon>Bacillota</taxon>
        <taxon>Bacilli</taxon>
        <taxon>Bacillales</taxon>
        <taxon>Paenibacillaceae</taxon>
        <taxon>Cohnella</taxon>
    </lineage>
</organism>
<feature type="region of interest" description="Disordered" evidence="4">
    <location>
        <begin position="24"/>
        <end position="49"/>
    </location>
</feature>
<dbReference type="Pfam" id="PF00496">
    <property type="entry name" value="SBP_bac_5"/>
    <property type="match status" value="1"/>
</dbReference>
<dbReference type="GO" id="GO:1904680">
    <property type="term" value="F:peptide transmembrane transporter activity"/>
    <property type="evidence" value="ECO:0007669"/>
    <property type="project" value="TreeGrafter"/>
</dbReference>
<dbReference type="InterPro" id="IPR039424">
    <property type="entry name" value="SBP_5"/>
</dbReference>
<name>A0A3D9I1U9_9BACL</name>
<dbReference type="Gene3D" id="3.10.105.10">
    <property type="entry name" value="Dipeptide-binding Protein, Domain 3"/>
    <property type="match status" value="1"/>
</dbReference>
<gene>
    <name evidence="7" type="ORF">DFP95_11678</name>
</gene>
<proteinExistence type="inferred from homology"/>
<feature type="domain" description="Solute-binding protein family 5" evidence="6">
    <location>
        <begin position="100"/>
        <end position="446"/>
    </location>
</feature>
<dbReference type="PANTHER" id="PTHR30290">
    <property type="entry name" value="PERIPLASMIC BINDING COMPONENT OF ABC TRANSPORTER"/>
    <property type="match status" value="1"/>
</dbReference>